<keyword evidence="2" id="KW-0813">Transport</keyword>
<dbReference type="FunFam" id="1.20.120.350:FF:000091">
    <property type="entry name" value="Predicted protein"/>
    <property type="match status" value="1"/>
</dbReference>
<keyword evidence="7" id="KW-0851">Voltage-gated channel</keyword>
<dbReference type="STRING" id="10228.B3S220"/>
<dbReference type="GeneID" id="6755161"/>
<accession>B3S220</accession>
<dbReference type="OrthoDB" id="296522at2759"/>
<dbReference type="GO" id="GO:0001508">
    <property type="term" value="P:action potential"/>
    <property type="evidence" value="ECO:0000318"/>
    <property type="project" value="GO_Central"/>
</dbReference>
<evidence type="ECO:0000256" key="1">
    <source>
        <dbReference type="ARBA" id="ARBA00004651"/>
    </source>
</evidence>
<evidence type="ECO:0000256" key="7">
    <source>
        <dbReference type="ARBA" id="ARBA00022882"/>
    </source>
</evidence>
<gene>
    <name evidence="16" type="ORF">TRIADDRAFT_3098</name>
</gene>
<evidence type="ECO:0000313" key="17">
    <source>
        <dbReference type="Proteomes" id="UP000009022"/>
    </source>
</evidence>
<dbReference type="InterPro" id="IPR003131">
    <property type="entry name" value="T1-type_BTB"/>
</dbReference>
<feature type="transmembrane region" description="Helical" evidence="13">
    <location>
        <begin position="204"/>
        <end position="223"/>
    </location>
</feature>
<proteinExistence type="predicted"/>
<dbReference type="Gene3D" id="3.30.710.10">
    <property type="entry name" value="Potassium Channel Kv1.1, Chain A"/>
    <property type="match status" value="1"/>
</dbReference>
<dbReference type="HOGENOM" id="CLU_011722_4_1_1"/>
<keyword evidence="9 13" id="KW-1133">Transmembrane helix</keyword>
<keyword evidence="6" id="KW-0631">Potassium channel</keyword>
<dbReference type="PRINTS" id="PR01498">
    <property type="entry name" value="SHAWCHANNEL"/>
</dbReference>
<dbReference type="AlphaFoldDB" id="B3S220"/>
<evidence type="ECO:0000256" key="4">
    <source>
        <dbReference type="ARBA" id="ARBA00022538"/>
    </source>
</evidence>
<dbReference type="CTD" id="6755161"/>
<keyword evidence="12" id="KW-0407">Ion channel</keyword>
<keyword evidence="10" id="KW-0406">Ion transport</keyword>
<dbReference type="GO" id="GO:0016020">
    <property type="term" value="C:membrane"/>
    <property type="evidence" value="ECO:0000318"/>
    <property type="project" value="GO_Central"/>
</dbReference>
<comment type="subcellular location">
    <subcellularLocation>
        <location evidence="1">Cell membrane</location>
        <topology evidence="1">Multi-pass membrane protein</topology>
    </subcellularLocation>
</comment>
<keyword evidence="5 13" id="KW-0812">Transmembrane</keyword>
<keyword evidence="8" id="KW-0630">Potassium</keyword>
<keyword evidence="3" id="KW-1003">Cell membrane</keyword>
<feature type="non-terminal residue" evidence="16">
    <location>
        <position position="1"/>
    </location>
</feature>
<dbReference type="InterPro" id="IPR011333">
    <property type="entry name" value="SKP1/BTB/POZ_sf"/>
</dbReference>
<dbReference type="InParanoid" id="B3S220"/>
<evidence type="ECO:0000256" key="2">
    <source>
        <dbReference type="ARBA" id="ARBA00022448"/>
    </source>
</evidence>
<feature type="non-terminal residue" evidence="16">
    <location>
        <position position="356"/>
    </location>
</feature>
<feature type="domain" description="Potassium channel tetramerisation-type BTB" evidence="15">
    <location>
        <begin position="2"/>
        <end position="89"/>
    </location>
</feature>
<evidence type="ECO:0000256" key="9">
    <source>
        <dbReference type="ARBA" id="ARBA00022989"/>
    </source>
</evidence>
<dbReference type="eggNOG" id="KOG3713">
    <property type="taxonomic scope" value="Eukaryota"/>
</dbReference>
<dbReference type="PRINTS" id="PR00169">
    <property type="entry name" value="KCHANNEL"/>
</dbReference>
<dbReference type="InterPro" id="IPR028325">
    <property type="entry name" value="VG_K_chnl"/>
</dbReference>
<dbReference type="GO" id="GO:0008076">
    <property type="term" value="C:voltage-gated potassium channel complex"/>
    <property type="evidence" value="ECO:0000318"/>
    <property type="project" value="GO_Central"/>
</dbReference>
<evidence type="ECO:0000256" key="10">
    <source>
        <dbReference type="ARBA" id="ARBA00023065"/>
    </source>
</evidence>
<sequence length="356" mass="41409">VLRKTIRKFPSSRLFYLMKAKSHDEIAELCDDYDLVKGEFYFDRNPNTFSCILDYYRTGKLHLPAERCSAILEEELNYWKIDEWELEPCCRDRYQQEKEEIKEDVEAESNHSQDKIKNRFKRYQNKIWTLFEKPNSSTMARIMAIVSVTFIILSTVVMCISTISDFMNNSAIEVIEVICIVWFTFEYVVRFLSSPNKWQFLKGLLNIIDLIAILPFYINLIAINIERRQTDVNSTEDFKGIEGIAKSLLLIRMLRVLRVLKLARHSSGLQILGLTLKKSWRELFLLNLFLTIGVTIFSGFVYYAERDVNGTQFKSIPGTFWWGYITMTTVGYGDTHPTTIPGQIIGILCCITGVLI</sequence>
<dbReference type="KEGG" id="tad:TRIADDRAFT_3098"/>
<evidence type="ECO:0000256" key="6">
    <source>
        <dbReference type="ARBA" id="ARBA00022826"/>
    </source>
</evidence>
<dbReference type="GO" id="GO:0051260">
    <property type="term" value="P:protein homooligomerization"/>
    <property type="evidence" value="ECO:0007669"/>
    <property type="project" value="InterPro"/>
</dbReference>
<dbReference type="Proteomes" id="UP000009022">
    <property type="component" value="Unassembled WGS sequence"/>
</dbReference>
<evidence type="ECO:0000259" key="14">
    <source>
        <dbReference type="Pfam" id="PF00520"/>
    </source>
</evidence>
<evidence type="ECO:0008006" key="18">
    <source>
        <dbReference type="Google" id="ProtNLM"/>
    </source>
</evidence>
<dbReference type="RefSeq" id="XP_002114266.1">
    <property type="nucleotide sequence ID" value="XM_002114230.1"/>
</dbReference>
<feature type="domain" description="Ion transport" evidence="14">
    <location>
        <begin position="141"/>
        <end position="355"/>
    </location>
</feature>
<feature type="transmembrane region" description="Helical" evidence="13">
    <location>
        <begin position="142"/>
        <end position="164"/>
    </location>
</feature>
<dbReference type="EMBL" id="DS985247">
    <property type="protein sequence ID" value="EDV23356.1"/>
    <property type="molecule type" value="Genomic_DNA"/>
</dbReference>
<dbReference type="SUPFAM" id="SSF54695">
    <property type="entry name" value="POZ domain"/>
    <property type="match status" value="1"/>
</dbReference>
<dbReference type="PANTHER" id="PTHR11537">
    <property type="entry name" value="VOLTAGE-GATED POTASSIUM CHANNEL"/>
    <property type="match status" value="1"/>
</dbReference>
<dbReference type="InterPro" id="IPR003974">
    <property type="entry name" value="K_chnl_volt-dep_Kv3"/>
</dbReference>
<dbReference type="FunCoup" id="B3S220">
    <property type="interactions" value="58"/>
</dbReference>
<dbReference type="InterPro" id="IPR003968">
    <property type="entry name" value="K_chnl_volt-dep_Kv"/>
</dbReference>
<dbReference type="GO" id="GO:0015459">
    <property type="term" value="F:potassium channel regulator activity"/>
    <property type="evidence" value="ECO:0000318"/>
    <property type="project" value="GO_Central"/>
</dbReference>
<dbReference type="OMA" id="STMARIM"/>
<protein>
    <recommendedName>
        <fullName evidence="18">BTB domain-containing protein</fullName>
    </recommendedName>
</protein>
<evidence type="ECO:0000259" key="15">
    <source>
        <dbReference type="Pfam" id="PF02214"/>
    </source>
</evidence>
<feature type="transmembrane region" description="Helical" evidence="13">
    <location>
        <begin position="170"/>
        <end position="192"/>
    </location>
</feature>
<dbReference type="SUPFAM" id="SSF81324">
    <property type="entry name" value="Voltage-gated potassium channels"/>
    <property type="match status" value="1"/>
</dbReference>
<dbReference type="GO" id="GO:0071805">
    <property type="term" value="P:potassium ion transmembrane transport"/>
    <property type="evidence" value="ECO:0000318"/>
    <property type="project" value="GO_Central"/>
</dbReference>
<dbReference type="PRINTS" id="PR01491">
    <property type="entry name" value="KVCHANNEL"/>
</dbReference>
<evidence type="ECO:0000256" key="8">
    <source>
        <dbReference type="ARBA" id="ARBA00022958"/>
    </source>
</evidence>
<evidence type="ECO:0000256" key="13">
    <source>
        <dbReference type="SAM" id="Phobius"/>
    </source>
</evidence>
<keyword evidence="4" id="KW-0633">Potassium transport</keyword>
<evidence type="ECO:0000256" key="3">
    <source>
        <dbReference type="ARBA" id="ARBA00022475"/>
    </source>
</evidence>
<feature type="transmembrane region" description="Helical" evidence="13">
    <location>
        <begin position="284"/>
        <end position="304"/>
    </location>
</feature>
<evidence type="ECO:0000313" key="16">
    <source>
        <dbReference type="EMBL" id="EDV23356.1"/>
    </source>
</evidence>
<dbReference type="InterPro" id="IPR005821">
    <property type="entry name" value="Ion_trans_dom"/>
</dbReference>
<evidence type="ECO:0000256" key="11">
    <source>
        <dbReference type="ARBA" id="ARBA00023136"/>
    </source>
</evidence>
<keyword evidence="11 13" id="KW-0472">Membrane</keyword>
<dbReference type="FunFam" id="1.10.287.70:FF:000005">
    <property type="entry name" value="potassium voltage-gated channel subfamily G member 1"/>
    <property type="match status" value="1"/>
</dbReference>
<dbReference type="Pfam" id="PF02214">
    <property type="entry name" value="BTB_2"/>
    <property type="match status" value="1"/>
</dbReference>
<dbReference type="Gene3D" id="1.20.120.350">
    <property type="entry name" value="Voltage-gated potassium channels. Chain C"/>
    <property type="match status" value="1"/>
</dbReference>
<dbReference type="Gene3D" id="1.10.287.70">
    <property type="match status" value="1"/>
</dbReference>
<dbReference type="GO" id="GO:0005249">
    <property type="term" value="F:voltage-gated potassium channel activity"/>
    <property type="evidence" value="ECO:0007669"/>
    <property type="project" value="InterPro"/>
</dbReference>
<organism evidence="16 17">
    <name type="scientific">Trichoplax adhaerens</name>
    <name type="common">Trichoplax reptans</name>
    <dbReference type="NCBI Taxonomy" id="10228"/>
    <lineage>
        <taxon>Eukaryota</taxon>
        <taxon>Metazoa</taxon>
        <taxon>Placozoa</taxon>
        <taxon>Uniplacotomia</taxon>
        <taxon>Trichoplacea</taxon>
        <taxon>Trichoplacidae</taxon>
        <taxon>Trichoplax</taxon>
    </lineage>
</organism>
<name>B3S220_TRIAD</name>
<dbReference type="InterPro" id="IPR027359">
    <property type="entry name" value="Volt_channel_dom_sf"/>
</dbReference>
<dbReference type="PANTHER" id="PTHR11537:SF254">
    <property type="entry name" value="POTASSIUM VOLTAGE-GATED CHANNEL PROTEIN SHAB"/>
    <property type="match status" value="1"/>
</dbReference>
<evidence type="ECO:0000256" key="5">
    <source>
        <dbReference type="ARBA" id="ARBA00022692"/>
    </source>
</evidence>
<dbReference type="Pfam" id="PF00520">
    <property type="entry name" value="Ion_trans"/>
    <property type="match status" value="1"/>
</dbReference>
<dbReference type="PhylomeDB" id="B3S220"/>
<reference evidence="16 17" key="1">
    <citation type="journal article" date="2008" name="Nature">
        <title>The Trichoplax genome and the nature of placozoans.</title>
        <authorList>
            <person name="Srivastava M."/>
            <person name="Begovic E."/>
            <person name="Chapman J."/>
            <person name="Putnam N.H."/>
            <person name="Hellsten U."/>
            <person name="Kawashima T."/>
            <person name="Kuo A."/>
            <person name="Mitros T."/>
            <person name="Salamov A."/>
            <person name="Carpenter M.L."/>
            <person name="Signorovitch A.Y."/>
            <person name="Moreno M.A."/>
            <person name="Kamm K."/>
            <person name="Grimwood J."/>
            <person name="Schmutz J."/>
            <person name="Shapiro H."/>
            <person name="Grigoriev I.V."/>
            <person name="Buss L.W."/>
            <person name="Schierwater B."/>
            <person name="Dellaporta S.L."/>
            <person name="Rokhsar D.S."/>
        </authorList>
    </citation>
    <scope>NUCLEOTIDE SEQUENCE [LARGE SCALE GENOMIC DNA]</scope>
    <source>
        <strain evidence="16 17">Grell-BS-1999</strain>
    </source>
</reference>
<evidence type="ECO:0000256" key="12">
    <source>
        <dbReference type="ARBA" id="ARBA00023303"/>
    </source>
</evidence>
<keyword evidence="17" id="KW-1185">Reference proteome</keyword>